<accession>A0ABR9T6U6</accession>
<sequence>MITRYLIFIIFFVAYSIAESANAQPIFDVSKSQSLYAVNLQTENAGVNGNIIIETRDKDVLEDIPISSEITTRLKYRSHILILGSFILLISILLFVAFRYYQNTQSEQRQAVNQLMHKLQELSQQQSSQKEEHKDKNIQELMEFARNGNSIFFTKFNQYFPEFSTQLMTVSSPKLVAKEIEICAMLVLNFETKEIARFTNSTTRSVESRKYRIRKKLQLSSSEDLTLWMQLNLPEQFDKLRSQSVSFIYRKSHSTA</sequence>
<feature type="chain" id="PRO_5046114003" description="HTH luxR-type domain-containing protein" evidence="3">
    <location>
        <begin position="24"/>
        <end position="256"/>
    </location>
</feature>
<keyword evidence="2" id="KW-1133">Transmembrane helix</keyword>
<evidence type="ECO:0000256" key="1">
    <source>
        <dbReference type="SAM" id="Coils"/>
    </source>
</evidence>
<comment type="caution">
    <text evidence="5">The sequence shown here is derived from an EMBL/GenBank/DDBJ whole genome shotgun (WGS) entry which is preliminary data.</text>
</comment>
<gene>
    <name evidence="5" type="ORF">C4F40_10040</name>
</gene>
<name>A0ABR9T6U6_9SPHI</name>
<keyword evidence="1" id="KW-0175">Coiled coil</keyword>
<organism evidence="5 6">
    <name type="scientific">Sphingobacterium pedocola</name>
    <dbReference type="NCBI Taxonomy" id="2082722"/>
    <lineage>
        <taxon>Bacteria</taxon>
        <taxon>Pseudomonadati</taxon>
        <taxon>Bacteroidota</taxon>
        <taxon>Sphingobacteriia</taxon>
        <taxon>Sphingobacteriales</taxon>
        <taxon>Sphingobacteriaceae</taxon>
        <taxon>Sphingobacterium</taxon>
    </lineage>
</organism>
<keyword evidence="2" id="KW-0812">Transmembrane</keyword>
<dbReference type="RefSeq" id="WP_196938295.1">
    <property type="nucleotide sequence ID" value="NZ_MU158689.1"/>
</dbReference>
<dbReference type="SUPFAM" id="SSF46894">
    <property type="entry name" value="C-terminal effector domain of the bipartite response regulators"/>
    <property type="match status" value="1"/>
</dbReference>
<dbReference type="InterPro" id="IPR000792">
    <property type="entry name" value="Tscrpt_reg_LuxR_C"/>
</dbReference>
<keyword evidence="6" id="KW-1185">Reference proteome</keyword>
<proteinExistence type="predicted"/>
<evidence type="ECO:0000313" key="6">
    <source>
        <dbReference type="Proteomes" id="UP000618319"/>
    </source>
</evidence>
<dbReference type="Proteomes" id="UP000618319">
    <property type="component" value="Unassembled WGS sequence"/>
</dbReference>
<keyword evidence="2" id="KW-0472">Membrane</keyword>
<evidence type="ECO:0000259" key="4">
    <source>
        <dbReference type="SMART" id="SM00421"/>
    </source>
</evidence>
<dbReference type="Gene3D" id="1.10.10.10">
    <property type="entry name" value="Winged helix-like DNA-binding domain superfamily/Winged helix DNA-binding domain"/>
    <property type="match status" value="1"/>
</dbReference>
<evidence type="ECO:0000256" key="2">
    <source>
        <dbReference type="SAM" id="Phobius"/>
    </source>
</evidence>
<keyword evidence="3" id="KW-0732">Signal</keyword>
<reference evidence="5 6" key="1">
    <citation type="submission" date="2018-02" db="EMBL/GenBank/DDBJ databases">
        <title>Sphingobacterium KA21.</title>
        <authorList>
            <person name="Vasarhelyi B.M."/>
            <person name="Deshmukh S."/>
            <person name="Balint B."/>
            <person name="Kukolya J."/>
        </authorList>
    </citation>
    <scope>NUCLEOTIDE SEQUENCE [LARGE SCALE GENOMIC DNA]</scope>
    <source>
        <strain evidence="5 6">Ka21</strain>
    </source>
</reference>
<feature type="transmembrane region" description="Helical" evidence="2">
    <location>
        <begin position="80"/>
        <end position="101"/>
    </location>
</feature>
<evidence type="ECO:0000256" key="3">
    <source>
        <dbReference type="SAM" id="SignalP"/>
    </source>
</evidence>
<feature type="signal peptide" evidence="3">
    <location>
        <begin position="1"/>
        <end position="23"/>
    </location>
</feature>
<feature type="domain" description="HTH luxR-type" evidence="4">
    <location>
        <begin position="172"/>
        <end position="229"/>
    </location>
</feature>
<dbReference type="SMART" id="SM00421">
    <property type="entry name" value="HTH_LUXR"/>
    <property type="match status" value="1"/>
</dbReference>
<evidence type="ECO:0000313" key="5">
    <source>
        <dbReference type="EMBL" id="MBE8721063.1"/>
    </source>
</evidence>
<dbReference type="InterPro" id="IPR016032">
    <property type="entry name" value="Sig_transdc_resp-reg_C-effctor"/>
</dbReference>
<dbReference type="InterPro" id="IPR036388">
    <property type="entry name" value="WH-like_DNA-bd_sf"/>
</dbReference>
<dbReference type="EMBL" id="PSKQ01000019">
    <property type="protein sequence ID" value="MBE8721063.1"/>
    <property type="molecule type" value="Genomic_DNA"/>
</dbReference>
<protein>
    <recommendedName>
        <fullName evidence="4">HTH luxR-type domain-containing protein</fullName>
    </recommendedName>
</protein>
<feature type="coiled-coil region" evidence="1">
    <location>
        <begin position="105"/>
        <end position="139"/>
    </location>
</feature>